<dbReference type="InterPro" id="IPR051131">
    <property type="entry name" value="NEK_Ser/Thr_kinase_NIMA"/>
</dbReference>
<dbReference type="PANTHER" id="PTHR44899">
    <property type="entry name" value="CAMK FAMILY PROTEIN KINASE"/>
    <property type="match status" value="1"/>
</dbReference>
<evidence type="ECO:0000256" key="3">
    <source>
        <dbReference type="ARBA" id="ARBA00022527"/>
    </source>
</evidence>
<dbReference type="AlphaFoldDB" id="A0A8S1DKP9"/>
<evidence type="ECO:0000256" key="5">
    <source>
        <dbReference type="ARBA" id="ARBA00022741"/>
    </source>
</evidence>
<dbReference type="Gene3D" id="1.10.510.10">
    <property type="entry name" value="Transferase(Phosphotransferase) domain 1"/>
    <property type="match status" value="1"/>
</dbReference>
<keyword evidence="6" id="KW-0418">Kinase</keyword>
<dbReference type="InterPro" id="IPR011009">
    <property type="entry name" value="Kinase-like_dom_sf"/>
</dbReference>
<dbReference type="Proteomes" id="UP000494165">
    <property type="component" value="Unassembled WGS sequence"/>
</dbReference>
<dbReference type="SMART" id="SM00220">
    <property type="entry name" value="S_TKc"/>
    <property type="match status" value="1"/>
</dbReference>
<dbReference type="PRINTS" id="PR00109">
    <property type="entry name" value="TYRKINASE"/>
</dbReference>
<evidence type="ECO:0000313" key="13">
    <source>
        <dbReference type="EMBL" id="CAB3381205.1"/>
    </source>
</evidence>
<dbReference type="PROSITE" id="PS50011">
    <property type="entry name" value="PROTEIN_KINASE_DOM"/>
    <property type="match status" value="1"/>
</dbReference>
<proteinExistence type="inferred from homology"/>
<organism evidence="13 14">
    <name type="scientific">Cloeon dipterum</name>
    <dbReference type="NCBI Taxonomy" id="197152"/>
    <lineage>
        <taxon>Eukaryota</taxon>
        <taxon>Metazoa</taxon>
        <taxon>Ecdysozoa</taxon>
        <taxon>Arthropoda</taxon>
        <taxon>Hexapoda</taxon>
        <taxon>Insecta</taxon>
        <taxon>Pterygota</taxon>
        <taxon>Palaeoptera</taxon>
        <taxon>Ephemeroptera</taxon>
        <taxon>Pisciforma</taxon>
        <taxon>Baetidae</taxon>
        <taxon>Cloeon</taxon>
    </lineage>
</organism>
<keyword evidence="7 10" id="KW-0067">ATP-binding</keyword>
<comment type="catalytic activity">
    <reaction evidence="9">
        <text>L-seryl-[protein] + ATP = O-phospho-L-seryl-[protein] + ADP + H(+)</text>
        <dbReference type="Rhea" id="RHEA:17989"/>
        <dbReference type="Rhea" id="RHEA-COMP:9863"/>
        <dbReference type="Rhea" id="RHEA-COMP:11604"/>
        <dbReference type="ChEBI" id="CHEBI:15378"/>
        <dbReference type="ChEBI" id="CHEBI:29999"/>
        <dbReference type="ChEBI" id="CHEBI:30616"/>
        <dbReference type="ChEBI" id="CHEBI:83421"/>
        <dbReference type="ChEBI" id="CHEBI:456216"/>
        <dbReference type="EC" id="2.7.11.1"/>
    </reaction>
</comment>
<name>A0A8S1DKP9_9INSE</name>
<evidence type="ECO:0000256" key="9">
    <source>
        <dbReference type="ARBA" id="ARBA00048679"/>
    </source>
</evidence>
<keyword evidence="5 10" id="KW-0547">Nucleotide-binding</keyword>
<dbReference type="PROSITE" id="PS00107">
    <property type="entry name" value="PROTEIN_KINASE_ATP"/>
    <property type="match status" value="1"/>
</dbReference>
<evidence type="ECO:0000256" key="2">
    <source>
        <dbReference type="ARBA" id="ARBA00012513"/>
    </source>
</evidence>
<evidence type="ECO:0000256" key="4">
    <source>
        <dbReference type="ARBA" id="ARBA00022679"/>
    </source>
</evidence>
<dbReference type="EMBL" id="CADEPI010000227">
    <property type="protein sequence ID" value="CAB3381205.1"/>
    <property type="molecule type" value="Genomic_DNA"/>
</dbReference>
<dbReference type="GO" id="GO:0006950">
    <property type="term" value="P:response to stress"/>
    <property type="evidence" value="ECO:0007669"/>
    <property type="project" value="UniProtKB-ARBA"/>
</dbReference>
<keyword evidence="4" id="KW-0808">Transferase</keyword>
<gene>
    <name evidence="13" type="ORF">CLODIP_2_CD05615</name>
</gene>
<dbReference type="InterPro" id="IPR017441">
    <property type="entry name" value="Protein_kinase_ATP_BS"/>
</dbReference>
<evidence type="ECO:0000256" key="10">
    <source>
        <dbReference type="PROSITE-ProRule" id="PRU10141"/>
    </source>
</evidence>
<dbReference type="GO" id="GO:0005524">
    <property type="term" value="F:ATP binding"/>
    <property type="evidence" value="ECO:0007669"/>
    <property type="project" value="UniProtKB-UniRule"/>
</dbReference>
<dbReference type="InterPro" id="IPR001245">
    <property type="entry name" value="Ser-Thr/Tyr_kinase_cat_dom"/>
</dbReference>
<dbReference type="GO" id="GO:0004674">
    <property type="term" value="F:protein serine/threonine kinase activity"/>
    <property type="evidence" value="ECO:0007669"/>
    <property type="project" value="UniProtKB-KW"/>
</dbReference>
<keyword evidence="3 11" id="KW-0723">Serine/threonine-protein kinase</keyword>
<evidence type="ECO:0000256" key="7">
    <source>
        <dbReference type="ARBA" id="ARBA00022840"/>
    </source>
</evidence>
<dbReference type="OrthoDB" id="248923at2759"/>
<evidence type="ECO:0000256" key="1">
    <source>
        <dbReference type="ARBA" id="ARBA00010886"/>
    </source>
</evidence>
<comment type="catalytic activity">
    <reaction evidence="8">
        <text>L-threonyl-[protein] + ATP = O-phospho-L-threonyl-[protein] + ADP + H(+)</text>
        <dbReference type="Rhea" id="RHEA:46608"/>
        <dbReference type="Rhea" id="RHEA-COMP:11060"/>
        <dbReference type="Rhea" id="RHEA-COMP:11605"/>
        <dbReference type="ChEBI" id="CHEBI:15378"/>
        <dbReference type="ChEBI" id="CHEBI:30013"/>
        <dbReference type="ChEBI" id="CHEBI:30616"/>
        <dbReference type="ChEBI" id="CHEBI:61977"/>
        <dbReference type="ChEBI" id="CHEBI:456216"/>
        <dbReference type="EC" id="2.7.11.1"/>
    </reaction>
</comment>
<dbReference type="EC" id="2.7.11.1" evidence="2"/>
<evidence type="ECO:0000256" key="8">
    <source>
        <dbReference type="ARBA" id="ARBA00047899"/>
    </source>
</evidence>
<dbReference type="PROSITE" id="PS00108">
    <property type="entry name" value="PROTEIN_KINASE_ST"/>
    <property type="match status" value="1"/>
</dbReference>
<feature type="binding site" evidence="10">
    <location>
        <position position="33"/>
    </location>
    <ligand>
        <name>ATP</name>
        <dbReference type="ChEBI" id="CHEBI:30616"/>
    </ligand>
</feature>
<evidence type="ECO:0000313" key="14">
    <source>
        <dbReference type="Proteomes" id="UP000494165"/>
    </source>
</evidence>
<keyword evidence="14" id="KW-1185">Reference proteome</keyword>
<dbReference type="Pfam" id="PF00069">
    <property type="entry name" value="Pkinase"/>
    <property type="match status" value="1"/>
</dbReference>
<dbReference type="SUPFAM" id="SSF56112">
    <property type="entry name" value="Protein kinase-like (PK-like)"/>
    <property type="match status" value="1"/>
</dbReference>
<reference evidence="13 14" key="1">
    <citation type="submission" date="2020-04" db="EMBL/GenBank/DDBJ databases">
        <authorList>
            <person name="Alioto T."/>
            <person name="Alioto T."/>
            <person name="Gomez Garrido J."/>
        </authorList>
    </citation>
    <scope>NUCLEOTIDE SEQUENCE [LARGE SCALE GENOMIC DNA]</scope>
</reference>
<dbReference type="InterPro" id="IPR000719">
    <property type="entry name" value="Prot_kinase_dom"/>
</dbReference>
<evidence type="ECO:0000259" key="12">
    <source>
        <dbReference type="PROSITE" id="PS50011"/>
    </source>
</evidence>
<evidence type="ECO:0000256" key="11">
    <source>
        <dbReference type="RuleBase" id="RU000304"/>
    </source>
</evidence>
<evidence type="ECO:0000256" key="6">
    <source>
        <dbReference type="ARBA" id="ARBA00022777"/>
    </source>
</evidence>
<feature type="domain" description="Protein kinase" evidence="12">
    <location>
        <begin position="4"/>
        <end position="256"/>
    </location>
</feature>
<sequence length="270" mass="30420">MEDFVELDVIGRGAFGTVTLCHRKSDKNLLVLKEIQPQDKPEITEEEVKVVSSFNHPLIVRFFGRFMQKNSMFIIMEYMPGGSLWHYLKGRKGNLLPQEQVVRLFAQLVIAVEHIHSRKVLHRDIKPKNCLLSADHSIIKIGDFGISKFLESSRSRSGSIVGTPEYFSPELCRGEAYGRKSDVWALGCVLYEMMTLTRPFHATSVPGLAIKILSGEVKPPDAQKYSEILRQLRKDMMHPEPSERVGIRACAACPLVAVEIVRLACTLGRA</sequence>
<dbReference type="InterPro" id="IPR008271">
    <property type="entry name" value="Ser/Thr_kinase_AS"/>
</dbReference>
<accession>A0A8S1DKP9</accession>
<comment type="similarity">
    <text evidence="1">Belongs to the protein kinase superfamily. NEK Ser/Thr protein kinase family. NIMA subfamily.</text>
</comment>
<protein>
    <recommendedName>
        <fullName evidence="2">non-specific serine/threonine protein kinase</fullName>
        <ecNumber evidence="2">2.7.11.1</ecNumber>
    </recommendedName>
</protein>
<comment type="caution">
    <text evidence="13">The sequence shown here is derived from an EMBL/GenBank/DDBJ whole genome shotgun (WGS) entry which is preliminary data.</text>
</comment>